<dbReference type="STRING" id="578942.SAMN05216289_101191"/>
<evidence type="ECO:0000256" key="4">
    <source>
        <dbReference type="ARBA" id="ARBA00022481"/>
    </source>
</evidence>
<evidence type="ECO:0000259" key="12">
    <source>
        <dbReference type="Pfam" id="PF12019"/>
    </source>
</evidence>
<feature type="domain" description="General secretion pathway GspH" evidence="12">
    <location>
        <begin position="49"/>
        <end position="164"/>
    </location>
</feature>
<protein>
    <recommendedName>
        <fullName evidence="2">Type II secretion system protein H</fullName>
    </recommendedName>
    <alternativeName>
        <fullName evidence="10">General secretion pathway protein H</fullName>
    </alternativeName>
</protein>
<comment type="subcellular location">
    <subcellularLocation>
        <location evidence="1">Cell inner membrane</location>
        <topology evidence="1">Single-pass membrane protein</topology>
    </subcellularLocation>
</comment>
<keyword evidence="5" id="KW-0997">Cell inner membrane</keyword>
<dbReference type="NCBIfam" id="TIGR02532">
    <property type="entry name" value="IV_pilin_GFxxxE"/>
    <property type="match status" value="1"/>
</dbReference>
<dbReference type="GO" id="GO:0015628">
    <property type="term" value="P:protein secretion by the type II secretion system"/>
    <property type="evidence" value="ECO:0007669"/>
    <property type="project" value="InterPro"/>
</dbReference>
<name>A0A1I4V7N8_9GAMM</name>
<gene>
    <name evidence="13" type="ORF">SAMN05216289_101191</name>
</gene>
<comment type="similarity">
    <text evidence="9">Belongs to the GSP H family.</text>
</comment>
<proteinExistence type="inferred from homology"/>
<dbReference type="InterPro" id="IPR045584">
    <property type="entry name" value="Pilin-like"/>
</dbReference>
<dbReference type="InterPro" id="IPR012902">
    <property type="entry name" value="N_methyl_site"/>
</dbReference>
<dbReference type="GO" id="GO:0005886">
    <property type="term" value="C:plasma membrane"/>
    <property type="evidence" value="ECO:0007669"/>
    <property type="project" value="UniProtKB-SubCell"/>
</dbReference>
<dbReference type="Pfam" id="PF12019">
    <property type="entry name" value="GspH"/>
    <property type="match status" value="1"/>
</dbReference>
<evidence type="ECO:0000256" key="8">
    <source>
        <dbReference type="ARBA" id="ARBA00023136"/>
    </source>
</evidence>
<dbReference type="PANTHER" id="PTHR30093">
    <property type="entry name" value="GENERAL SECRETION PATHWAY PROTEIN G"/>
    <property type="match status" value="1"/>
</dbReference>
<evidence type="ECO:0000313" key="14">
    <source>
        <dbReference type="Proteomes" id="UP000198575"/>
    </source>
</evidence>
<evidence type="ECO:0000256" key="1">
    <source>
        <dbReference type="ARBA" id="ARBA00004377"/>
    </source>
</evidence>
<evidence type="ECO:0000256" key="10">
    <source>
        <dbReference type="ARBA" id="ARBA00030775"/>
    </source>
</evidence>
<dbReference type="Gene3D" id="3.55.40.10">
    <property type="entry name" value="minor pseudopilin epsh domain"/>
    <property type="match status" value="1"/>
</dbReference>
<dbReference type="EMBL" id="FOVF01000001">
    <property type="protein sequence ID" value="SFM97168.1"/>
    <property type="molecule type" value="Genomic_DNA"/>
</dbReference>
<dbReference type="AlphaFoldDB" id="A0A1I4V7N8"/>
<keyword evidence="14" id="KW-1185">Reference proteome</keyword>
<dbReference type="PANTHER" id="PTHR30093:SF41">
    <property type="entry name" value="TYPE II SECRETION SYSTEM PROTEIN H"/>
    <property type="match status" value="1"/>
</dbReference>
<keyword evidence="7 11" id="KW-1133">Transmembrane helix</keyword>
<keyword evidence="6 11" id="KW-0812">Transmembrane</keyword>
<evidence type="ECO:0000256" key="3">
    <source>
        <dbReference type="ARBA" id="ARBA00022475"/>
    </source>
</evidence>
<evidence type="ECO:0000256" key="11">
    <source>
        <dbReference type="SAM" id="Phobius"/>
    </source>
</evidence>
<evidence type="ECO:0000256" key="9">
    <source>
        <dbReference type="ARBA" id="ARBA00025772"/>
    </source>
</evidence>
<evidence type="ECO:0000313" key="13">
    <source>
        <dbReference type="EMBL" id="SFM97168.1"/>
    </source>
</evidence>
<dbReference type="GO" id="GO:0015627">
    <property type="term" value="C:type II protein secretion system complex"/>
    <property type="evidence" value="ECO:0007669"/>
    <property type="project" value="InterPro"/>
</dbReference>
<accession>A0A1I4V7N8</accession>
<dbReference type="Pfam" id="PF07963">
    <property type="entry name" value="N_methyl"/>
    <property type="match status" value="1"/>
</dbReference>
<dbReference type="SUPFAM" id="SSF54523">
    <property type="entry name" value="Pili subunits"/>
    <property type="match status" value="1"/>
</dbReference>
<dbReference type="Proteomes" id="UP000198575">
    <property type="component" value="Unassembled WGS sequence"/>
</dbReference>
<dbReference type="InterPro" id="IPR022346">
    <property type="entry name" value="T2SS_GspH"/>
</dbReference>
<keyword evidence="3" id="KW-1003">Cell membrane</keyword>
<evidence type="ECO:0000256" key="2">
    <source>
        <dbReference type="ARBA" id="ARBA00021549"/>
    </source>
</evidence>
<keyword evidence="4" id="KW-0488">Methylation</keyword>
<organism evidence="13 14">
    <name type="scientific">Dokdonella immobilis</name>
    <dbReference type="NCBI Taxonomy" id="578942"/>
    <lineage>
        <taxon>Bacteria</taxon>
        <taxon>Pseudomonadati</taxon>
        <taxon>Pseudomonadota</taxon>
        <taxon>Gammaproteobacteria</taxon>
        <taxon>Lysobacterales</taxon>
        <taxon>Rhodanobacteraceae</taxon>
        <taxon>Dokdonella</taxon>
    </lineage>
</organism>
<reference evidence="13 14" key="1">
    <citation type="submission" date="2016-10" db="EMBL/GenBank/DDBJ databases">
        <authorList>
            <person name="de Groot N.N."/>
        </authorList>
    </citation>
    <scope>NUCLEOTIDE SEQUENCE [LARGE SCALE GENOMIC DNA]</scope>
    <source>
        <strain evidence="13 14">CGMCC 1.7659</strain>
    </source>
</reference>
<sequence>MPTPRRRCTGVTLIELLIVVSIIAVLATIATPTLGNLRQAGASRSARSALAVAINQARISAATHRKTVVVCPSSDQSSCEHSTRWQGGWLVYFDDNRDNQHDDNETVIAASQAQPRGLGMLSSSGRYRIRYQADGTSDGSNLTITVCDRRGPAEARALVINNSGRLRSGTPTAAQASAACAAIDT</sequence>
<dbReference type="RefSeq" id="WP_092404144.1">
    <property type="nucleotide sequence ID" value="NZ_FOVF01000001.1"/>
</dbReference>
<keyword evidence="8 11" id="KW-0472">Membrane</keyword>
<evidence type="ECO:0000256" key="6">
    <source>
        <dbReference type="ARBA" id="ARBA00022692"/>
    </source>
</evidence>
<evidence type="ECO:0000256" key="5">
    <source>
        <dbReference type="ARBA" id="ARBA00022519"/>
    </source>
</evidence>
<evidence type="ECO:0000256" key="7">
    <source>
        <dbReference type="ARBA" id="ARBA00022989"/>
    </source>
</evidence>
<dbReference type="PROSITE" id="PS00409">
    <property type="entry name" value="PROKAR_NTER_METHYL"/>
    <property type="match status" value="1"/>
</dbReference>
<feature type="transmembrane region" description="Helical" evidence="11">
    <location>
        <begin position="12"/>
        <end position="30"/>
    </location>
</feature>
<dbReference type="OrthoDB" id="2313614at2"/>